<dbReference type="PANTHER" id="PTHR48081">
    <property type="entry name" value="AB HYDROLASE SUPERFAMILY PROTEIN C4A8.06C"/>
    <property type="match status" value="1"/>
</dbReference>
<sequence length="325" mass="34989">MNRGQPSAQMATILARLAQEDAGLPDPTLLPAAEGRAQAARGNARWNRELPEMARVDEVVVAGPDGHLPCRIVVPSGAVRGTILYLHGGGWAFCDRDTHDRAVRILAHKTGAVVVSADYRLAPEHPFPAGLEDAAAIWAALRTGAAPFEGLGGPWAISGDSAGANIALAVLLDAKAPPADCALLFYGVYGADFNTASYTEFAEGPGLSRAKMQRYFDWYAPQDQRDDPRVAPLQASDAALRALPPLYLNAAEIDPLRSDTERLYARLMALGRADRFRLHGGVVHGFMQMSLELEEARRALADAGEAFRSLTSQPPRKTATRERDT</sequence>
<dbReference type="AlphaFoldDB" id="A0A411YWR0"/>
<evidence type="ECO:0000256" key="1">
    <source>
        <dbReference type="ARBA" id="ARBA00010515"/>
    </source>
</evidence>
<proteinExistence type="inferred from homology"/>
<dbReference type="Pfam" id="PF07859">
    <property type="entry name" value="Abhydrolase_3"/>
    <property type="match status" value="1"/>
</dbReference>
<gene>
    <name evidence="5" type="ORF">D1012_21155</name>
</gene>
<dbReference type="Gene3D" id="3.40.50.1820">
    <property type="entry name" value="alpha/beta hydrolase"/>
    <property type="match status" value="1"/>
</dbReference>
<dbReference type="SUPFAM" id="SSF53474">
    <property type="entry name" value="alpha/beta-Hydrolases"/>
    <property type="match status" value="1"/>
</dbReference>
<keyword evidence="2 5" id="KW-0378">Hydrolase</keyword>
<comment type="caution">
    <text evidence="5">The sequence shown here is derived from an EMBL/GenBank/DDBJ whole genome shotgun (WGS) entry which is preliminary data.</text>
</comment>
<name>A0A411YWR0_9RHOB</name>
<organism evidence="5 6">
    <name type="scientific">Pseudotabrizicola alkalilacus</name>
    <dbReference type="NCBI Taxonomy" id="2305252"/>
    <lineage>
        <taxon>Bacteria</taxon>
        <taxon>Pseudomonadati</taxon>
        <taxon>Pseudomonadota</taxon>
        <taxon>Alphaproteobacteria</taxon>
        <taxon>Rhodobacterales</taxon>
        <taxon>Paracoccaceae</taxon>
        <taxon>Pseudotabrizicola</taxon>
    </lineage>
</organism>
<dbReference type="InterPro" id="IPR013094">
    <property type="entry name" value="AB_hydrolase_3"/>
</dbReference>
<dbReference type="InterPro" id="IPR002168">
    <property type="entry name" value="Lipase_GDXG_HIS_AS"/>
</dbReference>
<evidence type="ECO:0000313" key="6">
    <source>
        <dbReference type="Proteomes" id="UP000284547"/>
    </source>
</evidence>
<dbReference type="EMBL" id="QWEY01000019">
    <property type="protein sequence ID" value="RGP35218.1"/>
    <property type="molecule type" value="Genomic_DNA"/>
</dbReference>
<evidence type="ECO:0000256" key="3">
    <source>
        <dbReference type="SAM" id="MobiDB-lite"/>
    </source>
</evidence>
<dbReference type="PANTHER" id="PTHR48081:SF8">
    <property type="entry name" value="ALPHA_BETA HYDROLASE FOLD-3 DOMAIN-CONTAINING PROTEIN-RELATED"/>
    <property type="match status" value="1"/>
</dbReference>
<dbReference type="Proteomes" id="UP000284547">
    <property type="component" value="Unassembled WGS sequence"/>
</dbReference>
<dbReference type="OrthoDB" id="9806180at2"/>
<dbReference type="RefSeq" id="WP_118156104.1">
    <property type="nucleotide sequence ID" value="NZ_QWEY01000019.1"/>
</dbReference>
<feature type="domain" description="Alpha/beta hydrolase fold-3" evidence="4">
    <location>
        <begin position="83"/>
        <end position="287"/>
    </location>
</feature>
<dbReference type="GO" id="GO:0016787">
    <property type="term" value="F:hydrolase activity"/>
    <property type="evidence" value="ECO:0007669"/>
    <property type="project" value="UniProtKB-KW"/>
</dbReference>
<dbReference type="InterPro" id="IPR050300">
    <property type="entry name" value="GDXG_lipolytic_enzyme"/>
</dbReference>
<evidence type="ECO:0000256" key="2">
    <source>
        <dbReference type="ARBA" id="ARBA00022801"/>
    </source>
</evidence>
<dbReference type="InterPro" id="IPR029058">
    <property type="entry name" value="AB_hydrolase_fold"/>
</dbReference>
<comment type="similarity">
    <text evidence="1">Belongs to the 'GDXG' lipolytic enzyme family.</text>
</comment>
<keyword evidence="6" id="KW-1185">Reference proteome</keyword>
<evidence type="ECO:0000313" key="5">
    <source>
        <dbReference type="EMBL" id="RGP35218.1"/>
    </source>
</evidence>
<protein>
    <submittedName>
        <fullName evidence="5">Alpha/beta hydrolase</fullName>
    </submittedName>
</protein>
<evidence type="ECO:0000259" key="4">
    <source>
        <dbReference type="Pfam" id="PF07859"/>
    </source>
</evidence>
<feature type="region of interest" description="Disordered" evidence="3">
    <location>
        <begin position="305"/>
        <end position="325"/>
    </location>
</feature>
<dbReference type="PROSITE" id="PS01173">
    <property type="entry name" value="LIPASE_GDXG_HIS"/>
    <property type="match status" value="1"/>
</dbReference>
<accession>A0A411YWR0</accession>
<reference evidence="5 6" key="1">
    <citation type="submission" date="2018-08" db="EMBL/GenBank/DDBJ databases">
        <title>Flavobacterium tibetense sp. nov., isolated from a wetland YonghuCo on Tibetan Plateau.</title>
        <authorList>
            <person name="Phurbu D."/>
            <person name="Lu H."/>
            <person name="Xing P."/>
        </authorList>
    </citation>
    <scope>NUCLEOTIDE SEQUENCE [LARGE SCALE GENOMIC DNA]</scope>
    <source>
        <strain evidence="5 6">DJC</strain>
    </source>
</reference>